<dbReference type="InterPro" id="IPR050109">
    <property type="entry name" value="HTH-type_TetR-like_transc_reg"/>
</dbReference>
<gene>
    <name evidence="6" type="ORF">D9V30_11020</name>
</gene>
<dbReference type="PANTHER" id="PTHR30055">
    <property type="entry name" value="HTH-TYPE TRANSCRIPTIONAL REGULATOR RUTR"/>
    <property type="match status" value="1"/>
</dbReference>
<dbReference type="Gene3D" id="1.10.357.10">
    <property type="entry name" value="Tetracycline Repressor, domain 2"/>
    <property type="match status" value="1"/>
</dbReference>
<protein>
    <submittedName>
        <fullName evidence="6">TetR/AcrR family transcriptional regulator</fullName>
    </submittedName>
</protein>
<dbReference type="Proteomes" id="UP000275395">
    <property type="component" value="Unassembled WGS sequence"/>
</dbReference>
<dbReference type="AlphaFoldDB" id="A0A3L6ZL44"/>
<dbReference type="InterPro" id="IPR009057">
    <property type="entry name" value="Homeodomain-like_sf"/>
</dbReference>
<comment type="caution">
    <text evidence="6">The sequence shown here is derived from an EMBL/GenBank/DDBJ whole genome shotgun (WGS) entry which is preliminary data.</text>
</comment>
<name>A0A3L6ZL44_9MICO</name>
<evidence type="ECO:0000256" key="3">
    <source>
        <dbReference type="ARBA" id="ARBA00023163"/>
    </source>
</evidence>
<dbReference type="PROSITE" id="PS01081">
    <property type="entry name" value="HTH_TETR_1"/>
    <property type="match status" value="1"/>
</dbReference>
<dbReference type="GO" id="GO:0003700">
    <property type="term" value="F:DNA-binding transcription factor activity"/>
    <property type="evidence" value="ECO:0007669"/>
    <property type="project" value="TreeGrafter"/>
</dbReference>
<dbReference type="PROSITE" id="PS50977">
    <property type="entry name" value="HTH_TETR_2"/>
    <property type="match status" value="1"/>
</dbReference>
<organism evidence="6 7">
    <name type="scientific">Mycetocola reblochoni</name>
    <dbReference type="NCBI Taxonomy" id="331618"/>
    <lineage>
        <taxon>Bacteria</taxon>
        <taxon>Bacillati</taxon>
        <taxon>Actinomycetota</taxon>
        <taxon>Actinomycetes</taxon>
        <taxon>Micrococcales</taxon>
        <taxon>Microbacteriaceae</taxon>
        <taxon>Mycetocola</taxon>
    </lineage>
</organism>
<dbReference type="InterPro" id="IPR041673">
    <property type="entry name" value="TetR_C_23"/>
</dbReference>
<keyword evidence="1" id="KW-0805">Transcription regulation</keyword>
<keyword evidence="2 4" id="KW-0238">DNA-binding</keyword>
<dbReference type="InterPro" id="IPR001647">
    <property type="entry name" value="HTH_TetR"/>
</dbReference>
<dbReference type="EMBL" id="RCUW01000010">
    <property type="protein sequence ID" value="RLP68231.1"/>
    <property type="molecule type" value="Genomic_DNA"/>
</dbReference>
<feature type="domain" description="HTH tetR-type" evidence="5">
    <location>
        <begin position="14"/>
        <end position="74"/>
    </location>
</feature>
<keyword evidence="3" id="KW-0804">Transcription</keyword>
<reference evidence="6 7" key="1">
    <citation type="submission" date="2018-10" db="EMBL/GenBank/DDBJ databases">
        <authorList>
            <person name="Li J."/>
        </authorList>
    </citation>
    <scope>NUCLEOTIDE SEQUENCE [LARGE SCALE GENOMIC DNA]</scope>
    <source>
        <strain evidence="6 7">JCM 30549</strain>
    </source>
</reference>
<dbReference type="PANTHER" id="PTHR30055:SF234">
    <property type="entry name" value="HTH-TYPE TRANSCRIPTIONAL REGULATOR BETI"/>
    <property type="match status" value="1"/>
</dbReference>
<evidence type="ECO:0000313" key="6">
    <source>
        <dbReference type="EMBL" id="RLP68231.1"/>
    </source>
</evidence>
<feature type="DNA-binding region" description="H-T-H motif" evidence="4">
    <location>
        <begin position="37"/>
        <end position="56"/>
    </location>
</feature>
<accession>A0A3L6ZL44</accession>
<dbReference type="InterPro" id="IPR023772">
    <property type="entry name" value="DNA-bd_HTH_TetR-type_CS"/>
</dbReference>
<evidence type="ECO:0000259" key="5">
    <source>
        <dbReference type="PROSITE" id="PS50977"/>
    </source>
</evidence>
<dbReference type="GO" id="GO:0000976">
    <property type="term" value="F:transcription cis-regulatory region binding"/>
    <property type="evidence" value="ECO:0007669"/>
    <property type="project" value="TreeGrafter"/>
</dbReference>
<dbReference type="Pfam" id="PF00440">
    <property type="entry name" value="TetR_N"/>
    <property type="match status" value="1"/>
</dbReference>
<sequence length="230" mass="25423">MFKYHCGMAAKKSEQTRERVQRAAFESLRQNGFDGTTMRGIADAAGIAPGGIYYYFRSKDDIVSALYVHVSERYRDQGQRVLDGERSFAARLRAVYLLGFDLVDDYHDFAGSFLGTAITPGGASNPFGGRAREAKTAAVSLFDDVVTGSDLRVSAELRAELPELLWGAFMAGMLFWAYDRSPGQRRTRELVDRVVPLIAELLAVSRLPFLKKQLREAIGVVQLITGADDA</sequence>
<dbReference type="PRINTS" id="PR00455">
    <property type="entry name" value="HTHTETR"/>
</dbReference>
<evidence type="ECO:0000313" key="7">
    <source>
        <dbReference type="Proteomes" id="UP000275395"/>
    </source>
</evidence>
<evidence type="ECO:0000256" key="2">
    <source>
        <dbReference type="ARBA" id="ARBA00023125"/>
    </source>
</evidence>
<dbReference type="SUPFAM" id="SSF46689">
    <property type="entry name" value="Homeodomain-like"/>
    <property type="match status" value="1"/>
</dbReference>
<dbReference type="SUPFAM" id="SSF48498">
    <property type="entry name" value="Tetracyclin repressor-like, C-terminal domain"/>
    <property type="match status" value="1"/>
</dbReference>
<proteinExistence type="predicted"/>
<evidence type="ECO:0000256" key="4">
    <source>
        <dbReference type="PROSITE-ProRule" id="PRU00335"/>
    </source>
</evidence>
<dbReference type="InterPro" id="IPR036271">
    <property type="entry name" value="Tet_transcr_reg_TetR-rel_C_sf"/>
</dbReference>
<dbReference type="Pfam" id="PF17931">
    <property type="entry name" value="TetR_C_23"/>
    <property type="match status" value="1"/>
</dbReference>
<evidence type="ECO:0000256" key="1">
    <source>
        <dbReference type="ARBA" id="ARBA00023015"/>
    </source>
</evidence>